<comment type="caution">
    <text evidence="2">The sequence shown here is derived from an EMBL/GenBank/DDBJ whole genome shotgun (WGS) entry which is preliminary data.</text>
</comment>
<dbReference type="InterPro" id="IPR001584">
    <property type="entry name" value="Integrase_cat-core"/>
</dbReference>
<evidence type="ECO:0000259" key="1">
    <source>
        <dbReference type="PROSITE" id="PS50994"/>
    </source>
</evidence>
<dbReference type="InterPro" id="IPR012337">
    <property type="entry name" value="RNaseH-like_sf"/>
</dbReference>
<accession>A0A5N6LXI6</accession>
<dbReference type="InterPro" id="IPR016197">
    <property type="entry name" value="Chromo-like_dom_sf"/>
</dbReference>
<dbReference type="PANTHER" id="PTHR45835:SF103">
    <property type="entry name" value="RNA-DIRECTED DNA POLYMERASE"/>
    <property type="match status" value="1"/>
</dbReference>
<feature type="domain" description="Integrase catalytic" evidence="1">
    <location>
        <begin position="169"/>
        <end position="332"/>
    </location>
</feature>
<organism evidence="2 3">
    <name type="scientific">Mikania micrantha</name>
    <name type="common">bitter vine</name>
    <dbReference type="NCBI Taxonomy" id="192012"/>
    <lineage>
        <taxon>Eukaryota</taxon>
        <taxon>Viridiplantae</taxon>
        <taxon>Streptophyta</taxon>
        <taxon>Embryophyta</taxon>
        <taxon>Tracheophyta</taxon>
        <taxon>Spermatophyta</taxon>
        <taxon>Magnoliopsida</taxon>
        <taxon>eudicotyledons</taxon>
        <taxon>Gunneridae</taxon>
        <taxon>Pentapetalae</taxon>
        <taxon>asterids</taxon>
        <taxon>campanulids</taxon>
        <taxon>Asterales</taxon>
        <taxon>Asteraceae</taxon>
        <taxon>Asteroideae</taxon>
        <taxon>Heliantheae alliance</taxon>
        <taxon>Eupatorieae</taxon>
        <taxon>Mikania</taxon>
    </lineage>
</organism>
<evidence type="ECO:0000313" key="3">
    <source>
        <dbReference type="Proteomes" id="UP000326396"/>
    </source>
</evidence>
<dbReference type="EMBL" id="SZYD01000018">
    <property type="protein sequence ID" value="KAD2806230.1"/>
    <property type="molecule type" value="Genomic_DNA"/>
</dbReference>
<gene>
    <name evidence="2" type="ORF">E3N88_39607</name>
</gene>
<protein>
    <recommendedName>
        <fullName evidence="1">Integrase catalytic domain-containing protein</fullName>
    </recommendedName>
</protein>
<sequence>MRQRRWLELLKDYDCEILYHPGKANVVADALSRKEEYEPIKVKAMQLVITSGLIEQIKEAQTEALKEENWKRDRIKGQAHNLDEDSRGLKTRWGRVWIPPTCPLKSALLEEAHKSKYSIHPGATKMYRDLRVNYWWPGMKRDVVKHVSKCLTCMQVKAEHQKPYGKLQPLEIPMWKWEHITMDLITKLPRTRKGCDTIWVIVDRLTKSAHFLPIRETYSSDKMAEIYVREIVSRHGVPVTIISDRDTRFTSRFWRNFQEELGTKLLLSTAYHPQTDGQSERTIQTLEDMLRACIIDFGGSWDDYLPLAEFSYNNSYHSSIGMPPYEMLYGRKCRTPVCWGEVGQRELAHKTVVKATNERIDQIRAHLKAAQDRQKSYADKRRGPIEFQVGDFVLLKVSPWKGVIRFRKRGKLSPRFIGPFKIIARVGEVAYRLELPEELSGIHNTFHVSYLRKCLADESAYVPLEDIEIDDKLNYVEKPVAILDRKVKQLRNKSLSQVKVQWKNRTGSEITWESENEMRKYYPFLFEV</sequence>
<dbReference type="InterPro" id="IPR036397">
    <property type="entry name" value="RNaseH_sf"/>
</dbReference>
<dbReference type="GO" id="GO:0003676">
    <property type="term" value="F:nucleic acid binding"/>
    <property type="evidence" value="ECO:0007669"/>
    <property type="project" value="InterPro"/>
</dbReference>
<dbReference type="InterPro" id="IPR056924">
    <property type="entry name" value="SH3_Tf2-1"/>
</dbReference>
<dbReference type="SUPFAM" id="SSF53098">
    <property type="entry name" value="Ribonuclease H-like"/>
    <property type="match status" value="1"/>
</dbReference>
<dbReference type="InterPro" id="IPR041588">
    <property type="entry name" value="Integrase_H2C2"/>
</dbReference>
<dbReference type="FunFam" id="3.30.420.10:FF:000032">
    <property type="entry name" value="Retrovirus-related Pol polyprotein from transposon 297-like Protein"/>
    <property type="match status" value="1"/>
</dbReference>
<dbReference type="SUPFAM" id="SSF54160">
    <property type="entry name" value="Chromo domain-like"/>
    <property type="match status" value="1"/>
</dbReference>
<dbReference type="AlphaFoldDB" id="A0A5N6LXI6"/>
<dbReference type="Proteomes" id="UP000326396">
    <property type="component" value="Linkage Group LG8"/>
</dbReference>
<dbReference type="Pfam" id="PF17921">
    <property type="entry name" value="Integrase_H2C2"/>
    <property type="match status" value="1"/>
</dbReference>
<keyword evidence="3" id="KW-1185">Reference proteome</keyword>
<reference evidence="2 3" key="1">
    <citation type="submission" date="2019-05" db="EMBL/GenBank/DDBJ databases">
        <title>Mikania micrantha, genome provides insights into the molecular mechanism of rapid growth.</title>
        <authorList>
            <person name="Liu B."/>
        </authorList>
    </citation>
    <scope>NUCLEOTIDE SEQUENCE [LARGE SCALE GENOMIC DNA]</scope>
    <source>
        <strain evidence="2">NLD-2019</strain>
        <tissue evidence="2">Leaf</tissue>
    </source>
</reference>
<dbReference type="Pfam" id="PF24626">
    <property type="entry name" value="SH3_Tf2-1"/>
    <property type="match status" value="1"/>
</dbReference>
<dbReference type="PANTHER" id="PTHR45835">
    <property type="entry name" value="YALI0A06105P"/>
    <property type="match status" value="1"/>
</dbReference>
<dbReference type="GO" id="GO:0015074">
    <property type="term" value="P:DNA integration"/>
    <property type="evidence" value="ECO:0007669"/>
    <property type="project" value="InterPro"/>
</dbReference>
<dbReference type="Gene3D" id="1.10.340.70">
    <property type="match status" value="1"/>
</dbReference>
<dbReference type="Gene3D" id="3.30.420.10">
    <property type="entry name" value="Ribonuclease H-like superfamily/Ribonuclease H"/>
    <property type="match status" value="1"/>
</dbReference>
<evidence type="ECO:0000313" key="2">
    <source>
        <dbReference type="EMBL" id="KAD2806230.1"/>
    </source>
</evidence>
<name>A0A5N6LXI6_9ASTR</name>
<dbReference type="PROSITE" id="PS50994">
    <property type="entry name" value="INTEGRASE"/>
    <property type="match status" value="1"/>
</dbReference>
<proteinExistence type="predicted"/>